<dbReference type="EMBL" id="VIKS01000005">
    <property type="protein sequence ID" value="TQV88050.1"/>
    <property type="molecule type" value="Genomic_DNA"/>
</dbReference>
<reference evidence="2 3" key="1">
    <citation type="submission" date="2019-07" db="EMBL/GenBank/DDBJ databases">
        <title>Draft genome for Aliikangiella sp. M105.</title>
        <authorList>
            <person name="Wang G."/>
        </authorList>
    </citation>
    <scope>NUCLEOTIDE SEQUENCE [LARGE SCALE GENOMIC DNA]</scope>
    <source>
        <strain evidence="2 3">M105</strain>
    </source>
</reference>
<dbReference type="RefSeq" id="WP_142893291.1">
    <property type="nucleotide sequence ID" value="NZ_ML660163.1"/>
</dbReference>
<protein>
    <recommendedName>
        <fullName evidence="4">Secreted protein</fullName>
    </recommendedName>
</protein>
<name>A0A545UEZ7_9GAMM</name>
<keyword evidence="1" id="KW-0732">Signal</keyword>
<accession>A0A545UEZ7</accession>
<comment type="caution">
    <text evidence="2">The sequence shown here is derived from an EMBL/GenBank/DDBJ whole genome shotgun (WGS) entry which is preliminary data.</text>
</comment>
<proteinExistence type="predicted"/>
<evidence type="ECO:0008006" key="4">
    <source>
        <dbReference type="Google" id="ProtNLM"/>
    </source>
</evidence>
<evidence type="ECO:0000256" key="1">
    <source>
        <dbReference type="SAM" id="SignalP"/>
    </source>
</evidence>
<feature type="chain" id="PRO_5022085380" description="Secreted protein" evidence="1">
    <location>
        <begin position="27"/>
        <end position="67"/>
    </location>
</feature>
<dbReference type="AlphaFoldDB" id="A0A545UEZ7"/>
<keyword evidence="3" id="KW-1185">Reference proteome</keyword>
<sequence>MKKNLQKYFFVFSLFLGGLAGGNAFAFNDDDEYAEYYDFPTMQACIASCEGSCASAGGAARCFWRIK</sequence>
<dbReference type="Proteomes" id="UP000315439">
    <property type="component" value="Unassembled WGS sequence"/>
</dbReference>
<feature type="signal peptide" evidence="1">
    <location>
        <begin position="1"/>
        <end position="26"/>
    </location>
</feature>
<organism evidence="2 3">
    <name type="scientific">Aliikangiella coralliicola</name>
    <dbReference type="NCBI Taxonomy" id="2592383"/>
    <lineage>
        <taxon>Bacteria</taxon>
        <taxon>Pseudomonadati</taxon>
        <taxon>Pseudomonadota</taxon>
        <taxon>Gammaproteobacteria</taxon>
        <taxon>Oceanospirillales</taxon>
        <taxon>Pleioneaceae</taxon>
        <taxon>Aliikangiella</taxon>
    </lineage>
</organism>
<evidence type="ECO:0000313" key="3">
    <source>
        <dbReference type="Proteomes" id="UP000315439"/>
    </source>
</evidence>
<evidence type="ECO:0000313" key="2">
    <source>
        <dbReference type="EMBL" id="TQV88050.1"/>
    </source>
</evidence>
<gene>
    <name evidence="2" type="ORF">FLL46_09585</name>
</gene>